<feature type="domain" description="Cellulase Ig-like" evidence="7">
    <location>
        <begin position="56"/>
        <end position="133"/>
    </location>
</feature>
<dbReference type="Pfam" id="PF00759">
    <property type="entry name" value="Glyco_hydro_9"/>
    <property type="match status" value="1"/>
</dbReference>
<evidence type="ECO:0000256" key="5">
    <source>
        <dbReference type="SAM" id="SignalP"/>
    </source>
</evidence>
<dbReference type="EMBL" id="QZDT01000004">
    <property type="protein sequence ID" value="NBJ91904.1"/>
    <property type="molecule type" value="Genomic_DNA"/>
</dbReference>
<feature type="chain" id="PRO_5040808753" description="Cellulase" evidence="5">
    <location>
        <begin position="28"/>
        <end position="520"/>
    </location>
</feature>
<dbReference type="InterPro" id="IPR001701">
    <property type="entry name" value="Glyco_hydro_9"/>
</dbReference>
<evidence type="ECO:0000256" key="4">
    <source>
        <dbReference type="ARBA" id="ARBA00023326"/>
    </source>
</evidence>
<feature type="domain" description="Glycoside hydrolase family 9" evidence="6">
    <location>
        <begin position="148"/>
        <end position="485"/>
    </location>
</feature>
<evidence type="ECO:0000256" key="3">
    <source>
        <dbReference type="ARBA" id="ARBA00023277"/>
    </source>
</evidence>
<dbReference type="SUPFAM" id="SSF48208">
    <property type="entry name" value="Six-hairpin glycosidases"/>
    <property type="match status" value="1"/>
</dbReference>
<dbReference type="PROSITE" id="PS51257">
    <property type="entry name" value="PROKAR_LIPOPROTEIN"/>
    <property type="match status" value="1"/>
</dbReference>
<keyword evidence="9" id="KW-1185">Reference proteome</keyword>
<evidence type="ECO:0000256" key="2">
    <source>
        <dbReference type="ARBA" id="ARBA00023001"/>
    </source>
</evidence>
<accession>A0A9X5BDU0</accession>
<dbReference type="GO" id="GO:0008810">
    <property type="term" value="F:cellulase activity"/>
    <property type="evidence" value="ECO:0007669"/>
    <property type="project" value="InterPro"/>
</dbReference>
<comment type="caution">
    <text evidence="8">The sequence shown here is derived from an EMBL/GenBank/DDBJ whole genome shotgun (WGS) entry which is preliminary data.</text>
</comment>
<keyword evidence="2" id="KW-0136">Cellulose degradation</keyword>
<dbReference type="InterPro" id="IPR012341">
    <property type="entry name" value="6hp_glycosidase-like_sf"/>
</dbReference>
<name>A0A9X5BDU0_9FIRM</name>
<evidence type="ECO:0008006" key="10">
    <source>
        <dbReference type="Google" id="ProtNLM"/>
    </source>
</evidence>
<dbReference type="InterPro" id="IPR013783">
    <property type="entry name" value="Ig-like_fold"/>
</dbReference>
<evidence type="ECO:0000313" key="8">
    <source>
        <dbReference type="EMBL" id="NBJ91904.1"/>
    </source>
</evidence>
<sequence>MRRCNLHRIKKMAAAFFVFLLTGCAAIQEEEIPDTENTITSMEAEPELSYEVPASSANIFINQLGYIKDGKKVAVFCGKKLPEEFQVIRKDTGETVFTGYLENKGYDERLQEYNSYGDFSALCEAGLYYIEAPLIGQSYSFQIEDGLYENIFKEACKQYYYNRCGMTLTKQYANGVAHNACHTGKAVLMEDESVSLDVSGGWHQDEKGSKNVVLAARSIGVMLLSYELYGDSFTDEIGIPESGNGIPDLLDEIKYEADWLLKMQDGETGAVYSGVEIYEQNGIDKVCVEPADGKSTMAFAMALAKFGYLYQEYDGNYAAQCLAAAEYAWKYADLNLQEEAEAEEWRFAAAAELYRAKGRQSFHKYVTGYLAREACGENVNDVVFLGCVTYICTKQPVKLEVCEEIANTLMLRAEKIAREASGTLFLAGTESARNDNQELLRNMMYLTTVDHMITNKEYDSVIENHLHYFLGRNEKSISYIDNVGEGNYRTIDESMGIMKQFEANSKLIFMLSEIVGEHYH</sequence>
<evidence type="ECO:0000259" key="7">
    <source>
        <dbReference type="Pfam" id="PF02927"/>
    </source>
</evidence>
<proteinExistence type="inferred from homology"/>
<dbReference type="SUPFAM" id="SSF81296">
    <property type="entry name" value="E set domains"/>
    <property type="match status" value="1"/>
</dbReference>
<reference evidence="8" key="1">
    <citation type="submission" date="2018-09" db="EMBL/GenBank/DDBJ databases">
        <title>Murine metabolic-syndrome-specific gut microbial biobank.</title>
        <authorList>
            <person name="Liu C."/>
        </authorList>
    </citation>
    <scope>NUCLEOTIDE SEQUENCE</scope>
    <source>
        <strain evidence="8">D42-62</strain>
    </source>
</reference>
<dbReference type="Proteomes" id="UP001154420">
    <property type="component" value="Unassembled WGS sequence"/>
</dbReference>
<keyword evidence="3" id="KW-0119">Carbohydrate metabolism</keyword>
<feature type="signal peptide" evidence="5">
    <location>
        <begin position="1"/>
        <end position="27"/>
    </location>
</feature>
<dbReference type="Gene3D" id="1.50.10.10">
    <property type="match status" value="1"/>
</dbReference>
<dbReference type="CDD" id="cd02850">
    <property type="entry name" value="E_set_Cellulase_N"/>
    <property type="match status" value="1"/>
</dbReference>
<dbReference type="Pfam" id="PF02927">
    <property type="entry name" value="CelD_N"/>
    <property type="match status" value="1"/>
</dbReference>
<dbReference type="InterPro" id="IPR008928">
    <property type="entry name" value="6-hairpin_glycosidase_sf"/>
</dbReference>
<evidence type="ECO:0000313" key="9">
    <source>
        <dbReference type="Proteomes" id="UP001154420"/>
    </source>
</evidence>
<dbReference type="AlphaFoldDB" id="A0A9X5BDU0"/>
<gene>
    <name evidence="8" type="ORF">D5281_04675</name>
</gene>
<evidence type="ECO:0000259" key="6">
    <source>
        <dbReference type="Pfam" id="PF00759"/>
    </source>
</evidence>
<dbReference type="InterPro" id="IPR014756">
    <property type="entry name" value="Ig_E-set"/>
</dbReference>
<organism evidence="8 9">
    <name type="scientific">Parablautia muri</name>
    <dbReference type="NCBI Taxonomy" id="2320879"/>
    <lineage>
        <taxon>Bacteria</taxon>
        <taxon>Bacillati</taxon>
        <taxon>Bacillota</taxon>
        <taxon>Clostridia</taxon>
        <taxon>Lachnospirales</taxon>
        <taxon>Lachnospiraceae</taxon>
        <taxon>Parablautia</taxon>
    </lineage>
</organism>
<keyword evidence="5" id="KW-0732">Signal</keyword>
<dbReference type="GO" id="GO:0030245">
    <property type="term" value="P:cellulose catabolic process"/>
    <property type="evidence" value="ECO:0007669"/>
    <property type="project" value="UniProtKB-KW"/>
</dbReference>
<comment type="similarity">
    <text evidence="1">Belongs to the glycosyl hydrolase 9 (cellulase E) family.</text>
</comment>
<evidence type="ECO:0000256" key="1">
    <source>
        <dbReference type="ARBA" id="ARBA00007072"/>
    </source>
</evidence>
<keyword evidence="4" id="KW-0624">Polysaccharide degradation</keyword>
<protein>
    <recommendedName>
        <fullName evidence="10">Cellulase</fullName>
    </recommendedName>
</protein>
<dbReference type="Gene3D" id="2.60.40.10">
    <property type="entry name" value="Immunoglobulins"/>
    <property type="match status" value="1"/>
</dbReference>
<dbReference type="InterPro" id="IPR004197">
    <property type="entry name" value="Cellulase_Ig-like"/>
</dbReference>